<sequence length="101" mass="11202">MENLDPMVVYDRVCDDMISGNLESALQGLSWIFLHGAETDPMFNVLRRTYGLGTWRQLAGRYPAAQIALRNLHDEKLAQLVGDSSNASLIADVAALKKYSC</sequence>
<dbReference type="OrthoDB" id="8772062at2"/>
<organism evidence="1 2">
    <name type="scientific">Duganella sacchari</name>
    <dbReference type="NCBI Taxonomy" id="551987"/>
    <lineage>
        <taxon>Bacteria</taxon>
        <taxon>Pseudomonadati</taxon>
        <taxon>Pseudomonadota</taxon>
        <taxon>Betaproteobacteria</taxon>
        <taxon>Burkholderiales</taxon>
        <taxon>Oxalobacteraceae</taxon>
        <taxon>Telluria group</taxon>
        <taxon>Duganella</taxon>
    </lineage>
</organism>
<evidence type="ECO:0000313" key="2">
    <source>
        <dbReference type="Proteomes" id="UP000184339"/>
    </source>
</evidence>
<accession>A0A1M7QHD9</accession>
<proteinExistence type="predicted"/>
<protein>
    <submittedName>
        <fullName evidence="1">Uncharacterized protein</fullName>
    </submittedName>
</protein>
<name>A0A1M7QHD9_9BURK</name>
<dbReference type="EMBL" id="FRCX01000007">
    <property type="protein sequence ID" value="SHN30288.1"/>
    <property type="molecule type" value="Genomic_DNA"/>
</dbReference>
<dbReference type="RefSeq" id="WP_072786257.1">
    <property type="nucleotide sequence ID" value="NZ_FRCX01000007.1"/>
</dbReference>
<dbReference type="AlphaFoldDB" id="A0A1M7QHD9"/>
<gene>
    <name evidence="1" type="ORF">SAMN05192549_10754</name>
</gene>
<evidence type="ECO:0000313" key="1">
    <source>
        <dbReference type="EMBL" id="SHN30288.1"/>
    </source>
</evidence>
<reference evidence="2" key="1">
    <citation type="submission" date="2016-11" db="EMBL/GenBank/DDBJ databases">
        <authorList>
            <person name="Varghese N."/>
            <person name="Submissions S."/>
        </authorList>
    </citation>
    <scope>NUCLEOTIDE SEQUENCE [LARGE SCALE GENOMIC DNA]</scope>
    <source>
        <strain evidence="2">Sac-22</strain>
    </source>
</reference>
<keyword evidence="2" id="KW-1185">Reference proteome</keyword>
<dbReference type="Proteomes" id="UP000184339">
    <property type="component" value="Unassembled WGS sequence"/>
</dbReference>